<dbReference type="Gene3D" id="3.40.50.80">
    <property type="entry name" value="Nucleotide-binding domain of ferredoxin-NADP reductase (FNR) module"/>
    <property type="match status" value="1"/>
</dbReference>
<keyword evidence="4" id="KW-0274">FAD</keyword>
<dbReference type="SFLD" id="SFLDF00463">
    <property type="entry name" value="AIM14"/>
    <property type="match status" value="1"/>
</dbReference>
<reference evidence="12 13" key="1">
    <citation type="journal article" date="2011" name="Proc. Natl. Acad. Sci. U.S.A.">
        <title>Evolutionary erosion of yeast sex chromosomes by mating-type switching accidents.</title>
        <authorList>
            <person name="Gordon J.L."/>
            <person name="Armisen D."/>
            <person name="Proux-Wera E."/>
            <person name="Oheigeartaigh S.S."/>
            <person name="Byrne K.P."/>
            <person name="Wolfe K.H."/>
        </authorList>
    </citation>
    <scope>NUCLEOTIDE SEQUENCE [LARGE SCALE GENOMIC DNA]</scope>
    <source>
        <strain evidence="13">ATCC MYA-139 / BCRC 22969 / CBS 8797 / CCRC 22969 / KCTC 17520 / NBRC 10181 / NCYC 3082</strain>
    </source>
</reference>
<proteinExistence type="predicted"/>
<dbReference type="CDD" id="cd06186">
    <property type="entry name" value="NOX_Duox_like_FAD_NADP"/>
    <property type="match status" value="1"/>
</dbReference>
<dbReference type="SFLD" id="SFLDG01168">
    <property type="entry name" value="Ferric_reductase_subgroup_(FRE"/>
    <property type="match status" value="1"/>
</dbReference>
<evidence type="ECO:0000256" key="7">
    <source>
        <dbReference type="ARBA" id="ARBA00023002"/>
    </source>
</evidence>
<dbReference type="Proteomes" id="UP000006310">
    <property type="component" value="Chromosome 5"/>
</dbReference>
<feature type="transmembrane region" description="Helical" evidence="10">
    <location>
        <begin position="189"/>
        <end position="212"/>
    </location>
</feature>
<dbReference type="RefSeq" id="XP_022464598.1">
    <property type="nucleotide sequence ID" value="XM_022608065.1"/>
</dbReference>
<evidence type="ECO:0000256" key="2">
    <source>
        <dbReference type="ARBA" id="ARBA00022630"/>
    </source>
</evidence>
<dbReference type="GO" id="GO:0005886">
    <property type="term" value="C:plasma membrane"/>
    <property type="evidence" value="ECO:0007669"/>
    <property type="project" value="TreeGrafter"/>
</dbReference>
<keyword evidence="6 10" id="KW-1133">Transmembrane helix</keyword>
<evidence type="ECO:0000313" key="13">
    <source>
        <dbReference type="Proteomes" id="UP000006310"/>
    </source>
</evidence>
<evidence type="ECO:0000256" key="8">
    <source>
        <dbReference type="ARBA" id="ARBA00023065"/>
    </source>
</evidence>
<evidence type="ECO:0000256" key="10">
    <source>
        <dbReference type="SAM" id="Phobius"/>
    </source>
</evidence>
<dbReference type="InterPro" id="IPR039261">
    <property type="entry name" value="FNR_nucleotide-bd"/>
</dbReference>
<accession>J7RYU1</accession>
<dbReference type="KEGG" id="kng:KNAG_0E00840"/>
<dbReference type="PANTHER" id="PTHR11972:SF178">
    <property type="entry name" value="FERRIC REDUCTASE TRANSMEMBRANE COMPONENT 8-RELATED"/>
    <property type="match status" value="1"/>
</dbReference>
<keyword evidence="9 10" id="KW-0472">Membrane</keyword>
<feature type="transmembrane region" description="Helical" evidence="10">
    <location>
        <begin position="35"/>
        <end position="57"/>
    </location>
</feature>
<dbReference type="SFLD" id="SFLDS00052">
    <property type="entry name" value="Ferric_Reductase_Domain"/>
    <property type="match status" value="1"/>
</dbReference>
<reference evidence="13" key="2">
    <citation type="submission" date="2012-08" db="EMBL/GenBank/DDBJ databases">
        <title>Genome sequence of Kazachstania naganishii.</title>
        <authorList>
            <person name="Gordon J.L."/>
            <person name="Armisen D."/>
            <person name="Proux-Wera E."/>
            <person name="OhEigeartaigh S.S."/>
            <person name="Byrne K.P."/>
            <person name="Wolfe K.H."/>
        </authorList>
    </citation>
    <scope>NUCLEOTIDE SEQUENCE [LARGE SCALE GENOMIC DNA]</scope>
    <source>
        <strain evidence="13">ATCC MYA-139 / BCRC 22969 / CBS 8797 / CCRC 22969 / KCTC 17520 / NBRC 10181 / NCYC 3082</strain>
    </source>
</reference>
<keyword evidence="13" id="KW-1185">Reference proteome</keyword>
<gene>
    <name evidence="12" type="primary">KNAG0E00840</name>
    <name evidence="12" type="ordered locus">KNAG_0E00840</name>
</gene>
<keyword evidence="3 10" id="KW-0812">Transmembrane</keyword>
<feature type="transmembrane region" description="Helical" evidence="10">
    <location>
        <begin position="92"/>
        <end position="109"/>
    </location>
</feature>
<comment type="subcellular location">
    <subcellularLocation>
        <location evidence="1">Membrane</location>
        <topology evidence="1">Multi-pass membrane protein</topology>
    </subcellularLocation>
</comment>
<dbReference type="GO" id="GO:0000293">
    <property type="term" value="F:ferric-chelate reductase activity"/>
    <property type="evidence" value="ECO:0007669"/>
    <property type="project" value="TreeGrafter"/>
</dbReference>
<dbReference type="InterPro" id="IPR050369">
    <property type="entry name" value="RBOH/FRE"/>
</dbReference>
<name>J7RYU1_HUIN7</name>
<protein>
    <recommendedName>
        <fullName evidence="11">Ferric oxidoreductase domain-containing protein</fullName>
    </recommendedName>
</protein>
<dbReference type="STRING" id="1071383.J7RYU1"/>
<dbReference type="OMA" id="LLPIHKW"/>
<keyword evidence="7" id="KW-0560">Oxidoreductase</keyword>
<evidence type="ECO:0000259" key="11">
    <source>
        <dbReference type="Pfam" id="PF01794"/>
    </source>
</evidence>
<keyword evidence="8" id="KW-0406">Ion transport</keyword>
<evidence type="ECO:0000313" key="12">
    <source>
        <dbReference type="EMBL" id="CCK70352.1"/>
    </source>
</evidence>
<dbReference type="OrthoDB" id="10006946at2759"/>
<dbReference type="InterPro" id="IPR013130">
    <property type="entry name" value="Fe3_Rdtase_TM_dom"/>
</dbReference>
<sequence>MLLNDILRWILKGLPNFQEGTDADLERRRENVTKYTLWCFCFTTLIICFLQPSWYLFSMTRRYFRISYKIKHRLLRQHMWVHRLKIYHNKSLQQFLIWTIVCTVFSVYGARQDLLQITKRFGRVSVALMPPLLFLTLKPSPLPHTLYLTLLPLHKWISRIVVLAAVVHTLLYVYYMHSKGVLLLKMKKLANIYGVAAMALLILIAVTSLRAVRRINFKLFYIVHYLSTWASIFCVYLHARPGVPYYTALNCVVLVGQILYRLAHTSTTIPKITHISPSLTLFEFPLSDLAKLPILPSSHVRIQIRSKNVWKRIFNNTVPLTHPFTLVNLPTEDPVRLLIRTGNFTLLQGEEYDITGTFEPVLNFISKDPLPWASMNPYQIRSAQLKCSPLHYIINAQTVLICVGGSAISFGLPLLRILNFNGVKVRLLWVTRDYRDLKFLNYHKNYLEGLEIYISGNIENDQDLQLDYYDQDDDIENMMNETNFLNTGLTETNALVPNNHNSTTYGSTSDNDEIDFTNSFKRKKSKSQLNLDNLFIEQSTHRLKLQDVFRKSVEVEPPLESPEITKIKIPSCVKVSYGRPKLDSSHLQWCLEKECDSEVDLADNQCPIHEEQDISSALSQVWIVAAGPQGLVENSRRWATDCGLRFHAESFVI</sequence>
<dbReference type="AlphaFoldDB" id="J7RYU1"/>
<evidence type="ECO:0000256" key="3">
    <source>
        <dbReference type="ARBA" id="ARBA00022692"/>
    </source>
</evidence>
<evidence type="ECO:0000256" key="1">
    <source>
        <dbReference type="ARBA" id="ARBA00004141"/>
    </source>
</evidence>
<dbReference type="GeneID" id="34526052"/>
<keyword evidence="5" id="KW-0249">Electron transport</keyword>
<evidence type="ECO:0000256" key="6">
    <source>
        <dbReference type="ARBA" id="ARBA00022989"/>
    </source>
</evidence>
<dbReference type="Pfam" id="PF01794">
    <property type="entry name" value="Ferric_reduct"/>
    <property type="match status" value="1"/>
</dbReference>
<organism evidence="12 13">
    <name type="scientific">Huiozyma naganishii (strain ATCC MYA-139 / BCRC 22969 / CBS 8797 / KCTC 17520 / NBRC 10181 / NCYC 3082 / Yp74L-3)</name>
    <name type="common">Yeast</name>
    <name type="synonym">Kazachstania naganishii</name>
    <dbReference type="NCBI Taxonomy" id="1071383"/>
    <lineage>
        <taxon>Eukaryota</taxon>
        <taxon>Fungi</taxon>
        <taxon>Dikarya</taxon>
        <taxon>Ascomycota</taxon>
        <taxon>Saccharomycotina</taxon>
        <taxon>Saccharomycetes</taxon>
        <taxon>Saccharomycetales</taxon>
        <taxon>Saccharomycetaceae</taxon>
        <taxon>Huiozyma</taxon>
    </lineage>
</organism>
<dbReference type="eggNOG" id="KOG0039">
    <property type="taxonomic scope" value="Eukaryota"/>
</dbReference>
<dbReference type="GO" id="GO:0033215">
    <property type="term" value="P:reductive iron assimilation"/>
    <property type="evidence" value="ECO:0007669"/>
    <property type="project" value="TreeGrafter"/>
</dbReference>
<dbReference type="HOGENOM" id="CLU_025685_0_0_1"/>
<dbReference type="PANTHER" id="PTHR11972">
    <property type="entry name" value="NADPH OXIDASE"/>
    <property type="match status" value="1"/>
</dbReference>
<evidence type="ECO:0000256" key="5">
    <source>
        <dbReference type="ARBA" id="ARBA00022982"/>
    </source>
</evidence>
<feature type="transmembrane region" description="Helical" evidence="10">
    <location>
        <begin position="157"/>
        <end position="177"/>
    </location>
</feature>
<keyword evidence="2" id="KW-0285">Flavoprotein</keyword>
<feature type="domain" description="Ferric oxidoreductase" evidence="11">
    <location>
        <begin position="121"/>
        <end position="234"/>
    </location>
</feature>
<keyword evidence="8" id="KW-0813">Transport</keyword>
<evidence type="ECO:0000256" key="9">
    <source>
        <dbReference type="ARBA" id="ARBA00023136"/>
    </source>
</evidence>
<dbReference type="EMBL" id="HE978318">
    <property type="protein sequence ID" value="CCK70352.1"/>
    <property type="molecule type" value="Genomic_DNA"/>
</dbReference>
<feature type="transmembrane region" description="Helical" evidence="10">
    <location>
        <begin position="219"/>
        <end position="239"/>
    </location>
</feature>
<evidence type="ECO:0000256" key="4">
    <source>
        <dbReference type="ARBA" id="ARBA00022827"/>
    </source>
</evidence>